<dbReference type="EMBL" id="WHUW01000260">
    <property type="protein sequence ID" value="KAF8416366.1"/>
    <property type="molecule type" value="Genomic_DNA"/>
</dbReference>
<reference evidence="2" key="2">
    <citation type="journal article" date="2020" name="Nat. Commun.">
        <title>Large-scale genome sequencing of mycorrhizal fungi provides insights into the early evolution of symbiotic traits.</title>
        <authorList>
            <person name="Miyauchi S."/>
            <person name="Kiss E."/>
            <person name="Kuo A."/>
            <person name="Drula E."/>
            <person name="Kohler A."/>
            <person name="Sanchez-Garcia M."/>
            <person name="Morin E."/>
            <person name="Andreopoulos B."/>
            <person name="Barry K.W."/>
            <person name="Bonito G."/>
            <person name="Buee M."/>
            <person name="Carver A."/>
            <person name="Chen C."/>
            <person name="Cichocki N."/>
            <person name="Clum A."/>
            <person name="Culley D."/>
            <person name="Crous P.W."/>
            <person name="Fauchery L."/>
            <person name="Girlanda M."/>
            <person name="Hayes R.D."/>
            <person name="Keri Z."/>
            <person name="LaButti K."/>
            <person name="Lipzen A."/>
            <person name="Lombard V."/>
            <person name="Magnuson J."/>
            <person name="Maillard F."/>
            <person name="Murat C."/>
            <person name="Nolan M."/>
            <person name="Ohm R.A."/>
            <person name="Pangilinan J."/>
            <person name="Pereira M.F."/>
            <person name="Perotto S."/>
            <person name="Peter M."/>
            <person name="Pfister S."/>
            <person name="Riley R."/>
            <person name="Sitrit Y."/>
            <person name="Stielow J.B."/>
            <person name="Szollosi G."/>
            <person name="Zifcakova L."/>
            <person name="Stursova M."/>
            <person name="Spatafora J.W."/>
            <person name="Tedersoo L."/>
            <person name="Vaario L.M."/>
            <person name="Yamada A."/>
            <person name="Yan M."/>
            <person name="Wang P."/>
            <person name="Xu J."/>
            <person name="Bruns T."/>
            <person name="Baldrian P."/>
            <person name="Vilgalys R."/>
            <person name="Dunand C."/>
            <person name="Henrissat B."/>
            <person name="Grigoriev I.V."/>
            <person name="Hibbett D."/>
            <person name="Nagy L.G."/>
            <person name="Martin F.M."/>
        </authorList>
    </citation>
    <scope>NUCLEOTIDE SEQUENCE</scope>
    <source>
        <strain evidence="2">BED1</strain>
    </source>
</reference>
<reference evidence="2" key="1">
    <citation type="submission" date="2019-10" db="EMBL/GenBank/DDBJ databases">
        <authorList>
            <consortium name="DOE Joint Genome Institute"/>
            <person name="Kuo A."/>
            <person name="Miyauchi S."/>
            <person name="Kiss E."/>
            <person name="Drula E."/>
            <person name="Kohler A."/>
            <person name="Sanchez-Garcia M."/>
            <person name="Andreopoulos B."/>
            <person name="Barry K.W."/>
            <person name="Bonito G."/>
            <person name="Buee M."/>
            <person name="Carver A."/>
            <person name="Chen C."/>
            <person name="Cichocki N."/>
            <person name="Clum A."/>
            <person name="Culley D."/>
            <person name="Crous P.W."/>
            <person name="Fauchery L."/>
            <person name="Girlanda M."/>
            <person name="Hayes R."/>
            <person name="Keri Z."/>
            <person name="LaButti K."/>
            <person name="Lipzen A."/>
            <person name="Lombard V."/>
            <person name="Magnuson J."/>
            <person name="Maillard F."/>
            <person name="Morin E."/>
            <person name="Murat C."/>
            <person name="Nolan M."/>
            <person name="Ohm R."/>
            <person name="Pangilinan J."/>
            <person name="Pereira M."/>
            <person name="Perotto S."/>
            <person name="Peter M."/>
            <person name="Riley R."/>
            <person name="Sitrit Y."/>
            <person name="Stielow B."/>
            <person name="Szollosi G."/>
            <person name="Zifcakova L."/>
            <person name="Stursova M."/>
            <person name="Spatafora J.W."/>
            <person name="Tedersoo L."/>
            <person name="Vaario L.-M."/>
            <person name="Yamada A."/>
            <person name="Yan M."/>
            <person name="Wang P."/>
            <person name="Xu J."/>
            <person name="Bruns T."/>
            <person name="Baldrian P."/>
            <person name="Vilgalys R."/>
            <person name="Henrissat B."/>
            <person name="Grigoriev I.V."/>
            <person name="Hibbett D."/>
            <person name="Nagy L.G."/>
            <person name="Martin F.M."/>
        </authorList>
    </citation>
    <scope>NUCLEOTIDE SEQUENCE</scope>
    <source>
        <strain evidence="2">BED1</strain>
    </source>
</reference>
<gene>
    <name evidence="2" type="ORF">L210DRAFT_3556092</name>
    <name evidence="1" type="ORF">L210DRAFT_3582974</name>
</gene>
<evidence type="ECO:0000313" key="3">
    <source>
        <dbReference type="Proteomes" id="UP001194468"/>
    </source>
</evidence>
<accession>A0AAD4BKQ8</accession>
<dbReference type="AlphaFoldDB" id="A0AAD4BKQ8"/>
<protein>
    <submittedName>
        <fullName evidence="2">Uncharacterized protein</fullName>
    </submittedName>
</protein>
<dbReference type="Proteomes" id="UP001194468">
    <property type="component" value="Unassembled WGS sequence"/>
</dbReference>
<dbReference type="EMBL" id="WHUW01000032">
    <property type="protein sequence ID" value="KAF8433761.1"/>
    <property type="molecule type" value="Genomic_DNA"/>
</dbReference>
<evidence type="ECO:0000313" key="1">
    <source>
        <dbReference type="EMBL" id="KAF8416366.1"/>
    </source>
</evidence>
<name>A0AAD4BKQ8_BOLED</name>
<keyword evidence="3" id="KW-1185">Reference proteome</keyword>
<proteinExistence type="predicted"/>
<organism evidence="2 3">
    <name type="scientific">Boletus edulis BED1</name>
    <dbReference type="NCBI Taxonomy" id="1328754"/>
    <lineage>
        <taxon>Eukaryota</taxon>
        <taxon>Fungi</taxon>
        <taxon>Dikarya</taxon>
        <taxon>Basidiomycota</taxon>
        <taxon>Agaricomycotina</taxon>
        <taxon>Agaricomycetes</taxon>
        <taxon>Agaricomycetidae</taxon>
        <taxon>Boletales</taxon>
        <taxon>Boletineae</taxon>
        <taxon>Boletaceae</taxon>
        <taxon>Boletoideae</taxon>
        <taxon>Boletus</taxon>
    </lineage>
</organism>
<evidence type="ECO:0000313" key="2">
    <source>
        <dbReference type="EMBL" id="KAF8433761.1"/>
    </source>
</evidence>
<sequence>MTRIALTKVTRLLQTSQIWVVVFSHRWLEWAKEVLQDATRGHTWSAFKAMIQVFHSKSIRGV</sequence>
<comment type="caution">
    <text evidence="2">The sequence shown here is derived from an EMBL/GenBank/DDBJ whole genome shotgun (WGS) entry which is preliminary data.</text>
</comment>